<reference evidence="1 2" key="1">
    <citation type="submission" date="2016-10" db="EMBL/GenBank/DDBJ databases">
        <title>Evaluation of Human, Veterinary and Environmental Mycobacterium chelonae Isolates by Core Genome Phylogenomic Analysis, Targeted Gene Comparison, and Anti-microbial Susceptibility Patterns: A Tale of Mistaken Identities.</title>
        <authorList>
            <person name="Fogelson S.B."/>
            <person name="Camus A.C."/>
            <person name="Lorenz W."/>
            <person name="Vasireddy R."/>
            <person name="Vasireddy S."/>
            <person name="Smith T."/>
            <person name="Brown-Elliott B.A."/>
            <person name="Wallace R.J.Jr."/>
            <person name="Hasan N.A."/>
            <person name="Reischl U."/>
            <person name="Sanchez S."/>
        </authorList>
    </citation>
    <scope>NUCLEOTIDE SEQUENCE [LARGE SCALE GENOMIC DNA]</scope>
    <source>
        <strain evidence="1 2">1559</strain>
    </source>
</reference>
<evidence type="ECO:0000313" key="2">
    <source>
        <dbReference type="Proteomes" id="UP000179616"/>
    </source>
</evidence>
<dbReference type="Proteomes" id="UP000179616">
    <property type="component" value="Unassembled WGS sequence"/>
</dbReference>
<gene>
    <name evidence="1" type="ORF">BKG76_08850</name>
</gene>
<name>A0A1S1LAA1_9MYCO</name>
<accession>A0A1S1LAA1</accession>
<dbReference type="STRING" id="948102.BKG76_08850"/>
<dbReference type="NCBIfam" id="NF041390">
    <property type="entry name" value="TadE_Rv3655c"/>
    <property type="match status" value="1"/>
</dbReference>
<organism evidence="1 2">
    <name type="scientific">Mycobacteroides franklinii</name>
    <dbReference type="NCBI Taxonomy" id="948102"/>
    <lineage>
        <taxon>Bacteria</taxon>
        <taxon>Bacillati</taxon>
        <taxon>Actinomycetota</taxon>
        <taxon>Actinomycetes</taxon>
        <taxon>Mycobacteriales</taxon>
        <taxon>Mycobacteriaceae</taxon>
        <taxon>Mycobacteroides</taxon>
    </lineage>
</organism>
<proteinExistence type="predicted"/>
<dbReference type="InterPro" id="IPR049790">
    <property type="entry name" value="Rv3655c/TadE"/>
</dbReference>
<dbReference type="AlphaFoldDB" id="A0A1S1LAA1"/>
<dbReference type="EMBL" id="MLIK01000019">
    <property type="protein sequence ID" value="OHU22631.1"/>
    <property type="molecule type" value="Genomic_DNA"/>
</dbReference>
<evidence type="ECO:0000313" key="1">
    <source>
        <dbReference type="EMBL" id="OHU22631.1"/>
    </source>
</evidence>
<sequence>MAVLVMCASGIQAVSMQVRCVDASREAARLAARGDDADARSAAHRIAPRGAVVEVRREGGYAVARVTATSRLLPTVSIAAESVSAMEPEG</sequence>
<comment type="caution">
    <text evidence="1">The sequence shown here is derived from an EMBL/GenBank/DDBJ whole genome shotgun (WGS) entry which is preliminary data.</text>
</comment>
<protein>
    <submittedName>
        <fullName evidence="1">Pilus biosynthesis protein TadE</fullName>
    </submittedName>
</protein>